<proteinExistence type="predicted"/>
<accession>A0ABN8HTA8</accession>
<reference evidence="1" key="1">
    <citation type="submission" date="2022-03" db="EMBL/GenBank/DDBJ databases">
        <authorList>
            <person name="Martin H S."/>
        </authorList>
    </citation>
    <scope>NUCLEOTIDE SEQUENCE</scope>
</reference>
<sequence>MSRLMRADATLQTISLSRTDTDAPAPPGSICLIPGDGPEGRTSFLLSIKKNEITLLLTLKMNRKLTLGAGPNLVPDVSDIDLPIFWT</sequence>
<organism evidence="1 2">
    <name type="scientific">Iphiclides podalirius</name>
    <name type="common">scarce swallowtail</name>
    <dbReference type="NCBI Taxonomy" id="110791"/>
    <lineage>
        <taxon>Eukaryota</taxon>
        <taxon>Metazoa</taxon>
        <taxon>Ecdysozoa</taxon>
        <taxon>Arthropoda</taxon>
        <taxon>Hexapoda</taxon>
        <taxon>Insecta</taxon>
        <taxon>Pterygota</taxon>
        <taxon>Neoptera</taxon>
        <taxon>Endopterygota</taxon>
        <taxon>Lepidoptera</taxon>
        <taxon>Glossata</taxon>
        <taxon>Ditrysia</taxon>
        <taxon>Papilionoidea</taxon>
        <taxon>Papilionidae</taxon>
        <taxon>Papilioninae</taxon>
        <taxon>Iphiclides</taxon>
    </lineage>
</organism>
<evidence type="ECO:0000313" key="1">
    <source>
        <dbReference type="EMBL" id="CAH2040881.1"/>
    </source>
</evidence>
<dbReference type="EMBL" id="OW152824">
    <property type="protein sequence ID" value="CAH2040881.1"/>
    <property type="molecule type" value="Genomic_DNA"/>
</dbReference>
<dbReference type="Proteomes" id="UP000837857">
    <property type="component" value="Chromosome 12"/>
</dbReference>
<feature type="non-terminal residue" evidence="1">
    <location>
        <position position="87"/>
    </location>
</feature>
<protein>
    <submittedName>
        <fullName evidence="1">Uncharacterized protein</fullName>
    </submittedName>
</protein>
<gene>
    <name evidence="1" type="ORF">IPOD504_LOCUS2869</name>
</gene>
<name>A0ABN8HTA8_9NEOP</name>
<evidence type="ECO:0000313" key="2">
    <source>
        <dbReference type="Proteomes" id="UP000837857"/>
    </source>
</evidence>
<keyword evidence="2" id="KW-1185">Reference proteome</keyword>